<dbReference type="InterPro" id="IPR036388">
    <property type="entry name" value="WH-like_DNA-bd_sf"/>
</dbReference>
<dbReference type="PANTHER" id="PTHR30136">
    <property type="entry name" value="HELIX-TURN-HELIX TRANSCRIPTIONAL REGULATOR, ICLR FAMILY"/>
    <property type="match status" value="1"/>
</dbReference>
<feature type="domain" description="HTH iclR-type" evidence="4">
    <location>
        <begin position="4"/>
        <end position="66"/>
    </location>
</feature>
<dbReference type="PANTHER" id="PTHR30136:SF35">
    <property type="entry name" value="HTH-TYPE TRANSCRIPTIONAL REGULATOR RV1719"/>
    <property type="match status" value="1"/>
</dbReference>
<gene>
    <name evidence="6" type="ORF">GCM10009810_11620</name>
</gene>
<dbReference type="InterPro" id="IPR011991">
    <property type="entry name" value="ArsR-like_HTH"/>
</dbReference>
<dbReference type="InterPro" id="IPR029016">
    <property type="entry name" value="GAF-like_dom_sf"/>
</dbReference>
<dbReference type="CDD" id="cd00090">
    <property type="entry name" value="HTH_ARSR"/>
    <property type="match status" value="1"/>
</dbReference>
<proteinExistence type="predicted"/>
<dbReference type="InterPro" id="IPR014757">
    <property type="entry name" value="Tscrpt_reg_IclR_C"/>
</dbReference>
<dbReference type="EMBL" id="BAAAPN010000029">
    <property type="protein sequence ID" value="GAA1753374.1"/>
    <property type="molecule type" value="Genomic_DNA"/>
</dbReference>
<reference evidence="6 7" key="1">
    <citation type="journal article" date="2019" name="Int. J. Syst. Evol. Microbiol.">
        <title>The Global Catalogue of Microorganisms (GCM) 10K type strain sequencing project: providing services to taxonomists for standard genome sequencing and annotation.</title>
        <authorList>
            <consortium name="The Broad Institute Genomics Platform"/>
            <consortium name="The Broad Institute Genome Sequencing Center for Infectious Disease"/>
            <person name="Wu L."/>
            <person name="Ma J."/>
        </authorList>
    </citation>
    <scope>NUCLEOTIDE SEQUENCE [LARGE SCALE GENOMIC DNA]</scope>
    <source>
        <strain evidence="6 7">JCM 15591</strain>
    </source>
</reference>
<evidence type="ECO:0000259" key="5">
    <source>
        <dbReference type="PROSITE" id="PS51078"/>
    </source>
</evidence>
<dbReference type="InterPro" id="IPR050707">
    <property type="entry name" value="HTH_MetabolicPath_Reg"/>
</dbReference>
<dbReference type="Gene3D" id="3.30.450.40">
    <property type="match status" value="1"/>
</dbReference>
<evidence type="ECO:0000313" key="7">
    <source>
        <dbReference type="Proteomes" id="UP001501475"/>
    </source>
</evidence>
<evidence type="ECO:0000256" key="3">
    <source>
        <dbReference type="ARBA" id="ARBA00023163"/>
    </source>
</evidence>
<dbReference type="Gene3D" id="1.10.10.10">
    <property type="entry name" value="Winged helix-like DNA-binding domain superfamily/Winged helix DNA-binding domain"/>
    <property type="match status" value="1"/>
</dbReference>
<dbReference type="PROSITE" id="PS51077">
    <property type="entry name" value="HTH_ICLR"/>
    <property type="match status" value="1"/>
</dbReference>
<evidence type="ECO:0000256" key="1">
    <source>
        <dbReference type="ARBA" id="ARBA00023015"/>
    </source>
</evidence>
<keyword evidence="3" id="KW-0804">Transcription</keyword>
<keyword evidence="2" id="KW-0238">DNA-binding</keyword>
<keyword evidence="1" id="KW-0805">Transcription regulation</keyword>
<protein>
    <submittedName>
        <fullName evidence="6">IclR family transcriptional regulator</fullName>
    </submittedName>
</protein>
<name>A0ABN2KDD0_9MICO</name>
<dbReference type="SUPFAM" id="SSF46785">
    <property type="entry name" value="Winged helix' DNA-binding domain"/>
    <property type="match status" value="1"/>
</dbReference>
<dbReference type="Pfam" id="PF01614">
    <property type="entry name" value="IclR_C"/>
    <property type="match status" value="1"/>
</dbReference>
<dbReference type="RefSeq" id="WP_344063415.1">
    <property type="nucleotide sequence ID" value="NZ_BAAAPN010000029.1"/>
</dbReference>
<feature type="domain" description="IclR-ED" evidence="5">
    <location>
        <begin position="67"/>
        <end position="251"/>
    </location>
</feature>
<dbReference type="Proteomes" id="UP001501475">
    <property type="component" value="Unassembled WGS sequence"/>
</dbReference>
<dbReference type="PROSITE" id="PS51078">
    <property type="entry name" value="ICLR_ED"/>
    <property type="match status" value="1"/>
</dbReference>
<evidence type="ECO:0000313" key="6">
    <source>
        <dbReference type="EMBL" id="GAA1753374.1"/>
    </source>
</evidence>
<keyword evidence="7" id="KW-1185">Reference proteome</keyword>
<dbReference type="Pfam" id="PF09339">
    <property type="entry name" value="HTH_IclR"/>
    <property type="match status" value="1"/>
</dbReference>
<evidence type="ECO:0000256" key="2">
    <source>
        <dbReference type="ARBA" id="ARBA00023125"/>
    </source>
</evidence>
<evidence type="ECO:0000259" key="4">
    <source>
        <dbReference type="PROSITE" id="PS51077"/>
    </source>
</evidence>
<dbReference type="InterPro" id="IPR005471">
    <property type="entry name" value="Tscrpt_reg_IclR_N"/>
</dbReference>
<accession>A0ABN2KDD0</accession>
<sequence length="253" mass="26980">MSNAPAAGHALDILTLLASHGEPMPAAAIARELGLPRSSVYHLLTVLADRGFVTHLPEHRRYGLGRTAYEIGSAFSRQGPLQRRARPILTKLVDRTGVNGHFAVLHGSDVLYLIEERAHGRPPLVTDVGVRLPAPLTASGLAILAALPPRQVRAIFPTRDAFVRRGERGPESLPDLKRLLVDTRARTYAVEHDTISPGLASVARAAVDHTGHPLGAFALTFPSAEFDATAEQHLAALVIEAAATLSARLGGRA</sequence>
<dbReference type="SUPFAM" id="SSF55781">
    <property type="entry name" value="GAF domain-like"/>
    <property type="match status" value="1"/>
</dbReference>
<organism evidence="6 7">
    <name type="scientific">Nostocoides vanveenii</name>
    <dbReference type="NCBI Taxonomy" id="330835"/>
    <lineage>
        <taxon>Bacteria</taxon>
        <taxon>Bacillati</taxon>
        <taxon>Actinomycetota</taxon>
        <taxon>Actinomycetes</taxon>
        <taxon>Micrococcales</taxon>
        <taxon>Intrasporangiaceae</taxon>
        <taxon>Nostocoides</taxon>
    </lineage>
</organism>
<dbReference type="InterPro" id="IPR036390">
    <property type="entry name" value="WH_DNA-bd_sf"/>
</dbReference>
<comment type="caution">
    <text evidence="6">The sequence shown here is derived from an EMBL/GenBank/DDBJ whole genome shotgun (WGS) entry which is preliminary data.</text>
</comment>
<dbReference type="SMART" id="SM00346">
    <property type="entry name" value="HTH_ICLR"/>
    <property type="match status" value="1"/>
</dbReference>